<keyword evidence="3" id="KW-1185">Reference proteome</keyword>
<dbReference type="EMBL" id="KE561193">
    <property type="protein sequence ID" value="EPZ32035.1"/>
    <property type="molecule type" value="Genomic_DNA"/>
</dbReference>
<proteinExistence type="predicted"/>
<gene>
    <name evidence="2" type="ORF">O9G_004865</name>
</gene>
<dbReference type="OrthoDB" id="2144823at2759"/>
<feature type="compositionally biased region" description="Polar residues" evidence="1">
    <location>
        <begin position="291"/>
        <end position="310"/>
    </location>
</feature>
<accession>A0A075ATI5</accession>
<protein>
    <submittedName>
        <fullName evidence="2">Uncharacterized protein</fullName>
    </submittedName>
</protein>
<sequence length="362" mass="41778">MNRSYSRSTGGASASRRSGRGNAKVNDLDKLSEFQRKLTFDEEIQTAIVNGVVSFNLKSLCIIIPNFDPEGYVFYAQITHFPVTVSRWLYSPTNLLKIQIMGYQISAPKEKMCFGSVFFHLFDVIESSPLDYTVEVWNDSHLFGNLSFQITYNYGYFGYGYSSQINEKLRDPDESVRFCLFPRLIPHPEETEPDTCVIITKAVPHPHFIPFKNKVKLSYGKELNNKEIDETQNPVKVQGNFVERLRSKVEYIRDRYYSFPDRTKRIAFIKSYFNEATKVMARYHDKEESSKNVTDSNQSLDNNAINSSQKDYTRFTEPLDSTIGVSNTQQVSKQKKLPLFSKSTRNKHETGNVIRSFPLTEK</sequence>
<feature type="compositionally biased region" description="Low complexity" evidence="1">
    <location>
        <begin position="1"/>
        <end position="16"/>
    </location>
</feature>
<organism evidence="2 3">
    <name type="scientific">Rozella allomycis (strain CSF55)</name>
    <dbReference type="NCBI Taxonomy" id="988480"/>
    <lineage>
        <taxon>Eukaryota</taxon>
        <taxon>Fungi</taxon>
        <taxon>Fungi incertae sedis</taxon>
        <taxon>Cryptomycota</taxon>
        <taxon>Cryptomycota incertae sedis</taxon>
        <taxon>Rozella</taxon>
    </lineage>
</organism>
<dbReference type="AlphaFoldDB" id="A0A075ATI5"/>
<evidence type="ECO:0000313" key="2">
    <source>
        <dbReference type="EMBL" id="EPZ32035.1"/>
    </source>
</evidence>
<dbReference type="Proteomes" id="UP000030755">
    <property type="component" value="Unassembled WGS sequence"/>
</dbReference>
<dbReference type="HOGENOM" id="CLU_765366_0_0_1"/>
<feature type="region of interest" description="Disordered" evidence="1">
    <location>
        <begin position="287"/>
        <end position="311"/>
    </location>
</feature>
<reference evidence="2 3" key="1">
    <citation type="journal article" date="2013" name="Curr. Biol.">
        <title>Shared signatures of parasitism and phylogenomics unite Cryptomycota and microsporidia.</title>
        <authorList>
            <person name="James T.Y."/>
            <person name="Pelin A."/>
            <person name="Bonen L."/>
            <person name="Ahrendt S."/>
            <person name="Sain D."/>
            <person name="Corradi N."/>
            <person name="Stajich J.E."/>
        </authorList>
    </citation>
    <scope>NUCLEOTIDE SEQUENCE [LARGE SCALE GENOMIC DNA]</scope>
    <source>
        <strain evidence="2 3">CSF55</strain>
    </source>
</reference>
<evidence type="ECO:0000256" key="1">
    <source>
        <dbReference type="SAM" id="MobiDB-lite"/>
    </source>
</evidence>
<name>A0A075ATI5_ROZAC</name>
<feature type="region of interest" description="Disordered" evidence="1">
    <location>
        <begin position="1"/>
        <end position="24"/>
    </location>
</feature>
<evidence type="ECO:0000313" key="3">
    <source>
        <dbReference type="Proteomes" id="UP000030755"/>
    </source>
</evidence>